<feature type="transmembrane region" description="Helical" evidence="1">
    <location>
        <begin position="63"/>
        <end position="82"/>
    </location>
</feature>
<name>A0A9X0I6M8_9ACTN</name>
<evidence type="ECO:0000256" key="1">
    <source>
        <dbReference type="SAM" id="Phobius"/>
    </source>
</evidence>
<protein>
    <recommendedName>
        <fullName evidence="4">DUF4260 domain-containing protein</fullName>
    </recommendedName>
</protein>
<dbReference type="OMA" id="DRMLGYG"/>
<proteinExistence type="predicted"/>
<keyword evidence="3" id="KW-1185">Reference proteome</keyword>
<dbReference type="EMBL" id="LMWI01000001">
    <property type="protein sequence ID" value="KUJ48024.1"/>
    <property type="molecule type" value="Genomic_DNA"/>
</dbReference>
<dbReference type="Proteomes" id="UP000053246">
    <property type="component" value="Unassembled WGS sequence"/>
</dbReference>
<keyword evidence="1" id="KW-0812">Transmembrane</keyword>
<evidence type="ECO:0000313" key="3">
    <source>
        <dbReference type="Proteomes" id="UP000053246"/>
    </source>
</evidence>
<gene>
    <name evidence="2" type="ORF">ADL17_02760</name>
</gene>
<dbReference type="InterPro" id="IPR025356">
    <property type="entry name" value="DUF4260"/>
</dbReference>
<feature type="transmembrane region" description="Helical" evidence="1">
    <location>
        <begin position="15"/>
        <end position="42"/>
    </location>
</feature>
<keyword evidence="1" id="KW-1133">Transmembrane helix</keyword>
<keyword evidence="1" id="KW-0472">Membrane</keyword>
<accession>A0A9X0I6M8</accession>
<sequence length="138" mass="14948">MPDMKPVTTQRIESAAVAVLAVVVTIAAGYAWWWLLALFLLFDLSMLGYLRGPHLGAACYNLVHSYTLPALLGAVAVAAAAAGEPIDWLGILAVAWVFHIALDRALGYGLKTTEGFEHTHLGLIGQARRAHRVTTRER</sequence>
<feature type="transmembrane region" description="Helical" evidence="1">
    <location>
        <begin position="88"/>
        <end position="106"/>
    </location>
</feature>
<evidence type="ECO:0000313" key="2">
    <source>
        <dbReference type="EMBL" id="KUJ48024.1"/>
    </source>
</evidence>
<evidence type="ECO:0008006" key="4">
    <source>
        <dbReference type="Google" id="ProtNLM"/>
    </source>
</evidence>
<reference evidence="2 3" key="1">
    <citation type="submission" date="2015-10" db="EMBL/GenBank/DDBJ databases">
        <authorList>
            <person name="Ju K.-S."/>
            <person name="Doroghazi J.R."/>
            <person name="Metcalf W.W."/>
        </authorList>
    </citation>
    <scope>NUCLEOTIDE SEQUENCE [LARGE SCALE GENOMIC DNA]</scope>
    <source>
        <strain evidence="2 3">NRRL B-24793</strain>
    </source>
</reference>
<dbReference type="AlphaFoldDB" id="A0A9X0I6M8"/>
<dbReference type="Pfam" id="PF14079">
    <property type="entry name" value="DUF4260"/>
    <property type="match status" value="1"/>
</dbReference>
<organism evidence="2 3">
    <name type="scientific">Micromonospora maris</name>
    <dbReference type="NCBI Taxonomy" id="1003110"/>
    <lineage>
        <taxon>Bacteria</taxon>
        <taxon>Bacillati</taxon>
        <taxon>Actinomycetota</taxon>
        <taxon>Actinomycetes</taxon>
        <taxon>Micromonosporales</taxon>
        <taxon>Micromonosporaceae</taxon>
        <taxon>Micromonospora</taxon>
    </lineage>
</organism>
<comment type="caution">
    <text evidence="2">The sequence shown here is derived from an EMBL/GenBank/DDBJ whole genome shotgun (WGS) entry which is preliminary data.</text>
</comment>